<dbReference type="EC" id="2.5.1.18" evidence="3"/>
<dbReference type="NCBIfam" id="NF007831">
    <property type="entry name" value="PRK10542.1"/>
    <property type="match status" value="1"/>
</dbReference>
<dbReference type="Gene3D" id="3.40.30.10">
    <property type="entry name" value="Glutaredoxin"/>
    <property type="match status" value="1"/>
</dbReference>
<dbReference type="InterPro" id="IPR004045">
    <property type="entry name" value="Glutathione_S-Trfase_N"/>
</dbReference>
<dbReference type="CDD" id="cd03188">
    <property type="entry name" value="GST_C_Beta"/>
    <property type="match status" value="1"/>
</dbReference>
<dbReference type="SFLD" id="SFLDS00019">
    <property type="entry name" value="Glutathione_Transferase_(cytos"/>
    <property type="match status" value="1"/>
</dbReference>
<dbReference type="AlphaFoldDB" id="A0A3B0UYL4"/>
<dbReference type="CDD" id="cd03057">
    <property type="entry name" value="GST_N_Beta"/>
    <property type="match status" value="1"/>
</dbReference>
<dbReference type="Pfam" id="PF00043">
    <property type="entry name" value="GST_C"/>
    <property type="match status" value="1"/>
</dbReference>
<dbReference type="InterPro" id="IPR004046">
    <property type="entry name" value="GST_C"/>
</dbReference>
<dbReference type="InterPro" id="IPR040079">
    <property type="entry name" value="Glutathione_S-Trfase"/>
</dbReference>
<evidence type="ECO:0000313" key="3">
    <source>
        <dbReference type="EMBL" id="VAW36365.1"/>
    </source>
</evidence>
<dbReference type="InterPro" id="IPR036249">
    <property type="entry name" value="Thioredoxin-like_sf"/>
</dbReference>
<dbReference type="SFLD" id="SFLDG00358">
    <property type="entry name" value="Main_(cytGST)"/>
    <property type="match status" value="1"/>
</dbReference>
<sequence length="200" mass="22345">MKLYYSPGACSLAPHIVLQETNTDFELIKVNLATKITEHGENFLKINPHGYIPTLQLDTGEMLAEGVAIIQYLADQNPQFKLAPENATFKRAKLYEILNYLASEVHKNFIPLYSGASDEAKCQAKANINKKFNYLNAELAQKPYLLGNDYSVADIYLFVISNWTKNIGIDLTNWANLATFSAKIAKRTAVQKALKAEGLL</sequence>
<dbReference type="SUPFAM" id="SSF52833">
    <property type="entry name" value="Thioredoxin-like"/>
    <property type="match status" value="1"/>
</dbReference>
<dbReference type="EMBL" id="UOEW01000143">
    <property type="protein sequence ID" value="VAW36365.1"/>
    <property type="molecule type" value="Genomic_DNA"/>
</dbReference>
<evidence type="ECO:0000259" key="2">
    <source>
        <dbReference type="PROSITE" id="PS50405"/>
    </source>
</evidence>
<organism evidence="3">
    <name type="scientific">hydrothermal vent metagenome</name>
    <dbReference type="NCBI Taxonomy" id="652676"/>
    <lineage>
        <taxon>unclassified sequences</taxon>
        <taxon>metagenomes</taxon>
        <taxon>ecological metagenomes</taxon>
    </lineage>
</organism>
<protein>
    <submittedName>
        <fullName evidence="3">Glutathione S-transferase</fullName>
        <ecNumber evidence="3">2.5.1.18</ecNumber>
    </submittedName>
</protein>
<dbReference type="SFLD" id="SFLDG01150">
    <property type="entry name" value="Main.1:_Beta-like"/>
    <property type="match status" value="1"/>
</dbReference>
<dbReference type="Gene3D" id="1.20.1050.10">
    <property type="match status" value="1"/>
</dbReference>
<dbReference type="PROSITE" id="PS50404">
    <property type="entry name" value="GST_NTER"/>
    <property type="match status" value="1"/>
</dbReference>
<proteinExistence type="predicted"/>
<gene>
    <name evidence="3" type="ORF">MNBD_GAMMA01-806</name>
</gene>
<dbReference type="InterPro" id="IPR010987">
    <property type="entry name" value="Glutathione-S-Trfase_C-like"/>
</dbReference>
<dbReference type="PANTHER" id="PTHR44051">
    <property type="entry name" value="GLUTATHIONE S-TRANSFERASE-RELATED"/>
    <property type="match status" value="1"/>
</dbReference>
<name>A0A3B0UYL4_9ZZZZ</name>
<dbReference type="PANTHER" id="PTHR44051:SF8">
    <property type="entry name" value="GLUTATHIONE S-TRANSFERASE GSTA"/>
    <property type="match status" value="1"/>
</dbReference>
<dbReference type="Pfam" id="PF02798">
    <property type="entry name" value="GST_N"/>
    <property type="match status" value="1"/>
</dbReference>
<reference evidence="3" key="1">
    <citation type="submission" date="2018-06" db="EMBL/GenBank/DDBJ databases">
        <authorList>
            <person name="Zhirakovskaya E."/>
        </authorList>
    </citation>
    <scope>NUCLEOTIDE SEQUENCE</scope>
</reference>
<dbReference type="SUPFAM" id="SSF47616">
    <property type="entry name" value="GST C-terminal domain-like"/>
    <property type="match status" value="1"/>
</dbReference>
<keyword evidence="3" id="KW-0808">Transferase</keyword>
<dbReference type="GO" id="GO:0004364">
    <property type="term" value="F:glutathione transferase activity"/>
    <property type="evidence" value="ECO:0007669"/>
    <property type="project" value="UniProtKB-EC"/>
</dbReference>
<dbReference type="InterPro" id="IPR036282">
    <property type="entry name" value="Glutathione-S-Trfase_C_sf"/>
</dbReference>
<accession>A0A3B0UYL4</accession>
<dbReference type="PROSITE" id="PS50405">
    <property type="entry name" value="GST_CTER"/>
    <property type="match status" value="1"/>
</dbReference>
<feature type="domain" description="GST N-terminal" evidence="1">
    <location>
        <begin position="1"/>
        <end position="81"/>
    </location>
</feature>
<evidence type="ECO:0000259" key="1">
    <source>
        <dbReference type="PROSITE" id="PS50404"/>
    </source>
</evidence>
<feature type="domain" description="GST C-terminal" evidence="2">
    <location>
        <begin position="87"/>
        <end position="200"/>
    </location>
</feature>